<dbReference type="OrthoDB" id="3557758at2759"/>
<evidence type="ECO:0000313" key="3">
    <source>
        <dbReference type="Proteomes" id="UP000813444"/>
    </source>
</evidence>
<feature type="compositionally biased region" description="Polar residues" evidence="1">
    <location>
        <begin position="225"/>
        <end position="249"/>
    </location>
</feature>
<evidence type="ECO:0000313" key="2">
    <source>
        <dbReference type="EMBL" id="KAH7311593.1"/>
    </source>
</evidence>
<feature type="compositionally biased region" description="Low complexity" evidence="1">
    <location>
        <begin position="207"/>
        <end position="216"/>
    </location>
</feature>
<dbReference type="AlphaFoldDB" id="A0A8K0SPQ1"/>
<organism evidence="2 3">
    <name type="scientific">Stachybotrys elegans</name>
    <dbReference type="NCBI Taxonomy" id="80388"/>
    <lineage>
        <taxon>Eukaryota</taxon>
        <taxon>Fungi</taxon>
        <taxon>Dikarya</taxon>
        <taxon>Ascomycota</taxon>
        <taxon>Pezizomycotina</taxon>
        <taxon>Sordariomycetes</taxon>
        <taxon>Hypocreomycetidae</taxon>
        <taxon>Hypocreales</taxon>
        <taxon>Stachybotryaceae</taxon>
        <taxon>Stachybotrys</taxon>
    </lineage>
</organism>
<sequence>MHPSTMASSTLPRPPQQPNKRTLSRFALSRPQPAAEKKRPVISSPLGPVKNSRGPDLVRADTLSMVPTINDCASDARKSRRVSASFAARSGGGRIASAAAPPTVASSDVVVVALPLETASLNRRRARKTPDLLAGEASSFGFSARGRMISTQDENAPPIAKMPPVAASKLPKSRTMSVLQELKTSISRPPPVPPKDYILNTMQPGVSSSDTSSTSTLPPTIRVVSATTCSKPRASRTSLSSPRRVSQTGIPERASTSSSPPISTAQPSAFWAGRFVALRDKYMSEKLDPDVLAVHVTARHRVTQARHHKEARYRPTHLSSSITTSALTSLTSNVTTTALDDDDEMRVRRIFARLHSECGSLEARRSLHEWQQTYARRHKSPSLLPQGGTMTDRTLMARIFGGSRKFSSSSQELLV</sequence>
<feature type="compositionally biased region" description="Low complexity" evidence="1">
    <location>
        <begin position="254"/>
        <end position="265"/>
    </location>
</feature>
<proteinExistence type="predicted"/>
<protein>
    <submittedName>
        <fullName evidence="2">Uncharacterized protein</fullName>
    </submittedName>
</protein>
<accession>A0A8K0SPQ1</accession>
<gene>
    <name evidence="2" type="ORF">B0I35DRAFT_462948</name>
</gene>
<comment type="caution">
    <text evidence="2">The sequence shown here is derived from an EMBL/GenBank/DDBJ whole genome shotgun (WGS) entry which is preliminary data.</text>
</comment>
<feature type="region of interest" description="Disordered" evidence="1">
    <location>
        <begin position="204"/>
        <end position="265"/>
    </location>
</feature>
<name>A0A8K0SPQ1_9HYPO</name>
<feature type="compositionally biased region" description="Polar residues" evidence="1">
    <location>
        <begin position="1"/>
        <end position="11"/>
    </location>
</feature>
<dbReference type="EMBL" id="JAGPNK010000011">
    <property type="protein sequence ID" value="KAH7311593.1"/>
    <property type="molecule type" value="Genomic_DNA"/>
</dbReference>
<feature type="region of interest" description="Disordered" evidence="1">
    <location>
        <begin position="1"/>
        <end position="56"/>
    </location>
</feature>
<reference evidence="2" key="1">
    <citation type="journal article" date="2021" name="Nat. Commun.">
        <title>Genetic determinants of endophytism in the Arabidopsis root mycobiome.</title>
        <authorList>
            <person name="Mesny F."/>
            <person name="Miyauchi S."/>
            <person name="Thiergart T."/>
            <person name="Pickel B."/>
            <person name="Atanasova L."/>
            <person name="Karlsson M."/>
            <person name="Huettel B."/>
            <person name="Barry K.W."/>
            <person name="Haridas S."/>
            <person name="Chen C."/>
            <person name="Bauer D."/>
            <person name="Andreopoulos W."/>
            <person name="Pangilinan J."/>
            <person name="LaButti K."/>
            <person name="Riley R."/>
            <person name="Lipzen A."/>
            <person name="Clum A."/>
            <person name="Drula E."/>
            <person name="Henrissat B."/>
            <person name="Kohler A."/>
            <person name="Grigoriev I.V."/>
            <person name="Martin F.M."/>
            <person name="Hacquard S."/>
        </authorList>
    </citation>
    <scope>NUCLEOTIDE SEQUENCE</scope>
    <source>
        <strain evidence="2">MPI-CAGE-CH-0235</strain>
    </source>
</reference>
<keyword evidence="3" id="KW-1185">Reference proteome</keyword>
<evidence type="ECO:0000256" key="1">
    <source>
        <dbReference type="SAM" id="MobiDB-lite"/>
    </source>
</evidence>
<dbReference type="Proteomes" id="UP000813444">
    <property type="component" value="Unassembled WGS sequence"/>
</dbReference>